<evidence type="ECO:0000259" key="9">
    <source>
        <dbReference type="PROSITE" id="PS50109"/>
    </source>
</evidence>
<dbReference type="SMART" id="SM00091">
    <property type="entry name" value="PAS"/>
    <property type="match status" value="1"/>
</dbReference>
<dbReference type="CDD" id="cd16922">
    <property type="entry name" value="HATPase_EvgS-ArcB-TorS-like"/>
    <property type="match status" value="1"/>
</dbReference>
<dbReference type="Gene3D" id="6.10.340.10">
    <property type="match status" value="1"/>
</dbReference>
<dbReference type="CDD" id="cd17546">
    <property type="entry name" value="REC_hyHK_CKI1_RcsC-like"/>
    <property type="match status" value="1"/>
</dbReference>
<proteinExistence type="predicted"/>
<dbReference type="InterPro" id="IPR001789">
    <property type="entry name" value="Sig_transdc_resp-reg_receiver"/>
</dbReference>
<feature type="domain" description="Response regulatory" evidence="10">
    <location>
        <begin position="807"/>
        <end position="923"/>
    </location>
</feature>
<dbReference type="InterPro" id="IPR000014">
    <property type="entry name" value="PAS"/>
</dbReference>
<dbReference type="CDD" id="cd00082">
    <property type="entry name" value="HisKA"/>
    <property type="match status" value="1"/>
</dbReference>
<evidence type="ECO:0000256" key="5">
    <source>
        <dbReference type="ARBA" id="ARBA00022679"/>
    </source>
</evidence>
<keyword evidence="8" id="KW-0472">Membrane</keyword>
<dbReference type="PANTHER" id="PTHR45339">
    <property type="entry name" value="HYBRID SIGNAL TRANSDUCTION HISTIDINE KINASE J"/>
    <property type="match status" value="1"/>
</dbReference>
<feature type="domain" description="Histidine kinase" evidence="9">
    <location>
        <begin position="557"/>
        <end position="777"/>
    </location>
</feature>
<evidence type="ECO:0000256" key="4">
    <source>
        <dbReference type="ARBA" id="ARBA00022553"/>
    </source>
</evidence>
<reference evidence="13 14" key="1">
    <citation type="submission" date="2024-04" db="EMBL/GenBank/DDBJ databases">
        <title>Dissimilatory iodate-reducing microorganisms contribute to the enrichment of iodine in groundwater.</title>
        <authorList>
            <person name="Jiang Z."/>
        </authorList>
    </citation>
    <scope>NUCLEOTIDE SEQUENCE [LARGE SCALE GENOMIC DNA]</scope>
    <source>
        <strain evidence="13 14">NCP973</strain>
    </source>
</reference>
<name>A0ABZ2XFV9_9RHOO</name>
<dbReference type="Pfam" id="PF02518">
    <property type="entry name" value="HATPase_c"/>
    <property type="match status" value="1"/>
</dbReference>
<dbReference type="Gene3D" id="1.10.287.130">
    <property type="match status" value="1"/>
</dbReference>
<organism evidence="13 14">
    <name type="scientific">Azonexus hydrophilus</name>
    <dbReference type="NCBI Taxonomy" id="418702"/>
    <lineage>
        <taxon>Bacteria</taxon>
        <taxon>Pseudomonadati</taxon>
        <taxon>Pseudomonadota</taxon>
        <taxon>Betaproteobacteria</taxon>
        <taxon>Rhodocyclales</taxon>
        <taxon>Azonexaceae</taxon>
        <taxon>Azonexus</taxon>
    </lineage>
</organism>
<feature type="transmembrane region" description="Helical" evidence="8">
    <location>
        <begin position="305"/>
        <end position="329"/>
    </location>
</feature>
<keyword evidence="5" id="KW-0808">Transferase</keyword>
<dbReference type="SUPFAM" id="SSF52172">
    <property type="entry name" value="CheY-like"/>
    <property type="match status" value="1"/>
</dbReference>
<evidence type="ECO:0000259" key="12">
    <source>
        <dbReference type="PROSITE" id="PS50885"/>
    </source>
</evidence>
<dbReference type="SUPFAM" id="SSF47384">
    <property type="entry name" value="Homodimeric domain of signal transducing histidine kinase"/>
    <property type="match status" value="1"/>
</dbReference>
<dbReference type="InterPro" id="IPR035965">
    <property type="entry name" value="PAS-like_dom_sf"/>
</dbReference>
<dbReference type="Gene3D" id="3.30.565.10">
    <property type="entry name" value="Histidine kinase-like ATPase, C-terminal domain"/>
    <property type="match status" value="1"/>
</dbReference>
<evidence type="ECO:0000256" key="1">
    <source>
        <dbReference type="ARBA" id="ARBA00000085"/>
    </source>
</evidence>
<dbReference type="PROSITE" id="PS50110">
    <property type="entry name" value="RESPONSE_REGULATORY"/>
    <property type="match status" value="1"/>
</dbReference>
<dbReference type="InterPro" id="IPR003660">
    <property type="entry name" value="HAMP_dom"/>
</dbReference>
<dbReference type="PROSITE" id="PS50112">
    <property type="entry name" value="PAS"/>
    <property type="match status" value="1"/>
</dbReference>
<keyword evidence="4 7" id="KW-0597">Phosphoprotein</keyword>
<dbReference type="EMBL" id="CP151406">
    <property type="protein sequence ID" value="WZJ21503.1"/>
    <property type="molecule type" value="Genomic_DNA"/>
</dbReference>
<evidence type="ECO:0000259" key="10">
    <source>
        <dbReference type="PROSITE" id="PS50110"/>
    </source>
</evidence>
<dbReference type="PANTHER" id="PTHR45339:SF3">
    <property type="entry name" value="HISTIDINE KINASE"/>
    <property type="match status" value="1"/>
</dbReference>
<dbReference type="InterPro" id="IPR005467">
    <property type="entry name" value="His_kinase_dom"/>
</dbReference>
<keyword evidence="8" id="KW-1133">Transmembrane helix</keyword>
<dbReference type="PROSITE" id="PS50109">
    <property type="entry name" value="HIS_KIN"/>
    <property type="match status" value="1"/>
</dbReference>
<comment type="subcellular location">
    <subcellularLocation>
        <location evidence="2">Membrane</location>
    </subcellularLocation>
</comment>
<evidence type="ECO:0000256" key="3">
    <source>
        <dbReference type="ARBA" id="ARBA00012438"/>
    </source>
</evidence>
<evidence type="ECO:0000256" key="8">
    <source>
        <dbReference type="SAM" id="Phobius"/>
    </source>
</evidence>
<feature type="domain" description="HAMP" evidence="12">
    <location>
        <begin position="331"/>
        <end position="383"/>
    </location>
</feature>
<dbReference type="Pfam" id="PF08448">
    <property type="entry name" value="PAS_4"/>
    <property type="match status" value="1"/>
</dbReference>
<keyword evidence="6" id="KW-0418">Kinase</keyword>
<dbReference type="SMART" id="SM00388">
    <property type="entry name" value="HisKA"/>
    <property type="match status" value="1"/>
</dbReference>
<feature type="modified residue" description="4-aspartylphosphate" evidence="7">
    <location>
        <position position="856"/>
    </location>
</feature>
<keyword evidence="8" id="KW-0812">Transmembrane</keyword>
<evidence type="ECO:0000256" key="6">
    <source>
        <dbReference type="ARBA" id="ARBA00022777"/>
    </source>
</evidence>
<accession>A0ABZ2XFV9</accession>
<feature type="domain" description="PAS" evidence="11">
    <location>
        <begin position="381"/>
        <end position="452"/>
    </location>
</feature>
<dbReference type="Proteomes" id="UP001479520">
    <property type="component" value="Chromosome"/>
</dbReference>
<sequence length="934" mass="102108">MRKLPLAHRLLLLWFAATLAVLVVAGLLFSVLRGQQQWEEQTRTIDAAWHHLDTETEYRAQELAGMTRTLSESPKLQATLHLFDGYFDSERGNPDIFDFPARELALLLGESGRTSGIDWLLVSGRHGPIAGYAMQQNLYWSQRSEGEPVLFASKASLAPFEPIASIDLAAPANGSDKVRFGRCRTAPGIALVHDLPVVSAAGEIGRLSVGRCLDLAFIERTAGETGLAFAIGNDETLHSALMPPQALMTDSGKERELNLRWFTDLHLGRSGEHTFSTATAQLVDGPAVSFRFVRPADIGDASTGLLIGAGFASLAAVSLLVFIIGLIFMRREIMNPLDRLMQAVDSARSGHFVPVDGKLPDNELGTLARVLNETMTALTRERAHLHTLVDTIPDLIWLKDPEGVYLACNPRFEQFFGAKEEEIVGKTDHDFVDAELADFFREKDLAAVAADGPSTNEEWLHFAGCDYQGLFLTTKVPMRLADGTLIGILGIAHDITELRAAMDEIAGHRDQLEIKVRERTAQLEAAIELQKTTELALQEAKEVAEAASQAKSSFLANMSHEIRTPLNAITGMVHLISRAGVPPDQQERLHKIDLAGQHLLNIINAILDLSKIEAGKFELEENELQPGSILANVSSMMLDKALEKDLRLEIVNAVPGLVLRGDAGRLQQALLNFAANAIKFTDQGSVTLKVSSEQEDEHGVLLRFEVRDTGIGIDPAAQARLFSAFEQADNTITRRFGGTGLGLVVTRKLALAMGGDTGVSSQPGHGSTFWFTARLKHGHASITAPSRPSIQGESAETLLARDHAHCRLLLAEDEPINREVALSLFSDVNLQVDVAEDGQQALEMATRGNYDLILMDMQMPRLDGLEATRRIRALPARQHVPILAMTANAFAEDRQRCLDAGMDDFIAKPVDPDILFGTVLKWLRKRAASQADSV</sequence>
<comment type="catalytic activity">
    <reaction evidence="1">
        <text>ATP + protein L-histidine = ADP + protein N-phospho-L-histidine.</text>
        <dbReference type="EC" id="2.7.13.3"/>
    </reaction>
</comment>
<gene>
    <name evidence="13" type="ORF">AADV58_16350</name>
</gene>
<dbReference type="PRINTS" id="PR00344">
    <property type="entry name" value="BCTRLSENSOR"/>
</dbReference>
<dbReference type="SUPFAM" id="SSF55785">
    <property type="entry name" value="PYP-like sensor domain (PAS domain)"/>
    <property type="match status" value="1"/>
</dbReference>
<dbReference type="PROSITE" id="PS50885">
    <property type="entry name" value="HAMP"/>
    <property type="match status" value="1"/>
</dbReference>
<dbReference type="InterPro" id="IPR013656">
    <property type="entry name" value="PAS_4"/>
</dbReference>
<dbReference type="EC" id="2.7.13.3" evidence="3"/>
<dbReference type="InterPro" id="IPR036097">
    <property type="entry name" value="HisK_dim/P_sf"/>
</dbReference>
<dbReference type="CDD" id="cd00130">
    <property type="entry name" value="PAS"/>
    <property type="match status" value="1"/>
</dbReference>
<protein>
    <recommendedName>
        <fullName evidence="3">histidine kinase</fullName>
        <ecNumber evidence="3">2.7.13.3</ecNumber>
    </recommendedName>
</protein>
<dbReference type="SMART" id="SM00304">
    <property type="entry name" value="HAMP"/>
    <property type="match status" value="1"/>
</dbReference>
<evidence type="ECO:0000256" key="7">
    <source>
        <dbReference type="PROSITE-ProRule" id="PRU00169"/>
    </source>
</evidence>
<dbReference type="InterPro" id="IPR036890">
    <property type="entry name" value="HATPase_C_sf"/>
</dbReference>
<dbReference type="Pfam" id="PF00072">
    <property type="entry name" value="Response_reg"/>
    <property type="match status" value="1"/>
</dbReference>
<dbReference type="InterPro" id="IPR004358">
    <property type="entry name" value="Sig_transdc_His_kin-like_C"/>
</dbReference>
<dbReference type="Gene3D" id="3.30.450.20">
    <property type="entry name" value="PAS domain"/>
    <property type="match status" value="1"/>
</dbReference>
<dbReference type="RefSeq" id="WP_341743711.1">
    <property type="nucleotide sequence ID" value="NZ_CP151406.1"/>
</dbReference>
<dbReference type="NCBIfam" id="TIGR00229">
    <property type="entry name" value="sensory_box"/>
    <property type="match status" value="1"/>
</dbReference>
<dbReference type="Gene3D" id="3.40.50.2300">
    <property type="match status" value="1"/>
</dbReference>
<dbReference type="InterPro" id="IPR003594">
    <property type="entry name" value="HATPase_dom"/>
</dbReference>
<dbReference type="Pfam" id="PF00512">
    <property type="entry name" value="HisKA"/>
    <property type="match status" value="1"/>
</dbReference>
<dbReference type="InterPro" id="IPR011006">
    <property type="entry name" value="CheY-like_superfamily"/>
</dbReference>
<dbReference type="SMART" id="SM00448">
    <property type="entry name" value="REC"/>
    <property type="match status" value="1"/>
</dbReference>
<evidence type="ECO:0000259" key="11">
    <source>
        <dbReference type="PROSITE" id="PS50112"/>
    </source>
</evidence>
<keyword evidence="14" id="KW-1185">Reference proteome</keyword>
<evidence type="ECO:0000313" key="13">
    <source>
        <dbReference type="EMBL" id="WZJ21503.1"/>
    </source>
</evidence>
<dbReference type="InterPro" id="IPR003661">
    <property type="entry name" value="HisK_dim/P_dom"/>
</dbReference>
<evidence type="ECO:0000256" key="2">
    <source>
        <dbReference type="ARBA" id="ARBA00004370"/>
    </source>
</evidence>
<evidence type="ECO:0000313" key="14">
    <source>
        <dbReference type="Proteomes" id="UP001479520"/>
    </source>
</evidence>
<dbReference type="SMART" id="SM00387">
    <property type="entry name" value="HATPase_c"/>
    <property type="match status" value="1"/>
</dbReference>
<dbReference type="SUPFAM" id="SSF55874">
    <property type="entry name" value="ATPase domain of HSP90 chaperone/DNA topoisomerase II/histidine kinase"/>
    <property type="match status" value="1"/>
</dbReference>